<proteinExistence type="predicted"/>
<keyword evidence="3" id="KW-1185">Reference proteome</keyword>
<feature type="domain" description="ChrR-like cupin" evidence="1">
    <location>
        <begin position="9"/>
        <end position="111"/>
    </location>
</feature>
<dbReference type="InterPro" id="IPR014710">
    <property type="entry name" value="RmlC-like_jellyroll"/>
</dbReference>
<dbReference type="Pfam" id="PF12973">
    <property type="entry name" value="Cupin_7"/>
    <property type="match status" value="2"/>
</dbReference>
<reference evidence="2 3" key="1">
    <citation type="submission" date="2020-10" db="EMBL/GenBank/DDBJ databases">
        <title>Draft genome of Ramlibacter aquaticus LMG 30558.</title>
        <authorList>
            <person name="Props R."/>
        </authorList>
    </citation>
    <scope>NUCLEOTIDE SEQUENCE [LARGE SCALE GENOMIC DNA]</scope>
    <source>
        <strain evidence="2 3">LMG 30558</strain>
    </source>
</reference>
<dbReference type="RefSeq" id="WP_193778626.1">
    <property type="nucleotide sequence ID" value="NZ_JADDOJ010000002.1"/>
</dbReference>
<gene>
    <name evidence="2" type="ORF">IM725_00630</name>
</gene>
<organism evidence="2 3">
    <name type="scientific">Ramlibacter aquaticus</name>
    <dbReference type="NCBI Taxonomy" id="2780094"/>
    <lineage>
        <taxon>Bacteria</taxon>
        <taxon>Pseudomonadati</taxon>
        <taxon>Pseudomonadota</taxon>
        <taxon>Betaproteobacteria</taxon>
        <taxon>Burkholderiales</taxon>
        <taxon>Comamonadaceae</taxon>
        <taxon>Ramlibacter</taxon>
    </lineage>
</organism>
<evidence type="ECO:0000313" key="2">
    <source>
        <dbReference type="EMBL" id="MBE7939073.1"/>
    </source>
</evidence>
<dbReference type="Proteomes" id="UP000715965">
    <property type="component" value="Unassembled WGS sequence"/>
</dbReference>
<dbReference type="CDD" id="cd20303">
    <property type="entry name" value="cupin_ChrR_1"/>
    <property type="match status" value="1"/>
</dbReference>
<feature type="domain" description="ChrR-like cupin" evidence="1">
    <location>
        <begin position="121"/>
        <end position="215"/>
    </location>
</feature>
<accession>A0ABR9S9P4</accession>
<dbReference type="EMBL" id="JADDOJ010000002">
    <property type="protein sequence ID" value="MBE7939073.1"/>
    <property type="molecule type" value="Genomic_DNA"/>
</dbReference>
<dbReference type="Gene3D" id="2.60.120.10">
    <property type="entry name" value="Jelly Rolls"/>
    <property type="match status" value="1"/>
</dbReference>
<sequence length="225" mass="23875">MLIHDDFSQPAMLTPGQYRWVPSPQPGVERVMLDRIGGEVARATSIVRYARGSSFPAHSHPEGEEILILSGGFSEGERHYPAGWYLRNPPGSSHQPSSDEGALLFVKLRQAAAGERAFVRIDTRDPAHWRTQAGRALCPLFEGGGESVRLERVAPGQALAEDAAGGIEILVVSGELQDAQGPLGSGTWLRLPPGQALDRRAGPAGACVYVKTGHLRSASAAPGAA</sequence>
<dbReference type="InterPro" id="IPR011051">
    <property type="entry name" value="RmlC_Cupin_sf"/>
</dbReference>
<evidence type="ECO:0000259" key="1">
    <source>
        <dbReference type="Pfam" id="PF12973"/>
    </source>
</evidence>
<evidence type="ECO:0000313" key="3">
    <source>
        <dbReference type="Proteomes" id="UP000715965"/>
    </source>
</evidence>
<dbReference type="InterPro" id="IPR025979">
    <property type="entry name" value="ChrR-like_cupin_dom"/>
</dbReference>
<comment type="caution">
    <text evidence="2">The sequence shown here is derived from an EMBL/GenBank/DDBJ whole genome shotgun (WGS) entry which is preliminary data.</text>
</comment>
<protein>
    <submittedName>
        <fullName evidence="2">Cupin domain-containing protein</fullName>
    </submittedName>
</protein>
<name>A0ABR9S9P4_9BURK</name>
<dbReference type="SUPFAM" id="SSF51182">
    <property type="entry name" value="RmlC-like cupins"/>
    <property type="match status" value="2"/>
</dbReference>